<evidence type="ECO:0000313" key="2">
    <source>
        <dbReference type="EMBL" id="CAG5113619.1"/>
    </source>
</evidence>
<gene>
    <name evidence="2" type="ORF">OKIOD_LOCUS16474</name>
</gene>
<proteinExistence type="predicted"/>
<name>A0ABN7T825_OIKDI</name>
<organism evidence="2 3">
    <name type="scientific">Oikopleura dioica</name>
    <name type="common">Tunicate</name>
    <dbReference type="NCBI Taxonomy" id="34765"/>
    <lineage>
        <taxon>Eukaryota</taxon>
        <taxon>Metazoa</taxon>
        <taxon>Chordata</taxon>
        <taxon>Tunicata</taxon>
        <taxon>Appendicularia</taxon>
        <taxon>Copelata</taxon>
        <taxon>Oikopleuridae</taxon>
        <taxon>Oikopleura</taxon>
    </lineage>
</organism>
<dbReference type="Proteomes" id="UP001158576">
    <property type="component" value="Chromosome 2"/>
</dbReference>
<evidence type="ECO:0000313" key="3">
    <source>
        <dbReference type="Proteomes" id="UP001158576"/>
    </source>
</evidence>
<feature type="region of interest" description="Disordered" evidence="1">
    <location>
        <begin position="144"/>
        <end position="181"/>
    </location>
</feature>
<reference evidence="2 3" key="1">
    <citation type="submission" date="2021-04" db="EMBL/GenBank/DDBJ databases">
        <authorList>
            <person name="Bliznina A."/>
        </authorList>
    </citation>
    <scope>NUCLEOTIDE SEQUENCE [LARGE SCALE GENOMIC DNA]</scope>
</reference>
<feature type="compositionally biased region" description="Low complexity" evidence="1">
    <location>
        <begin position="164"/>
        <end position="181"/>
    </location>
</feature>
<evidence type="ECO:0000256" key="1">
    <source>
        <dbReference type="SAM" id="MobiDB-lite"/>
    </source>
</evidence>
<keyword evidence="3" id="KW-1185">Reference proteome</keyword>
<accession>A0ABN7T825</accession>
<protein>
    <submittedName>
        <fullName evidence="2">Oidioi.mRNA.OKI2018_I69.chr2.g7709.t1.cds</fullName>
    </submittedName>
</protein>
<dbReference type="EMBL" id="OU015567">
    <property type="protein sequence ID" value="CAG5113619.1"/>
    <property type="molecule type" value="Genomic_DNA"/>
</dbReference>
<sequence length="220" mass="25075">MNTPRTSGNDFSKKSRVKLNERFSRLRVIVEKRFPEIHDWNRFRILDAAIALLGGKPLSANPTERRTAMNNQEACAYYRNKLKNCFEILKQTLDTEGFISAGTTRQLNTRAGLLEFTIDCLVTKFGEPDELRIDFLPTPIVRRSPKKRRSTDSCEFTPPAKRPSSINFTPSPASSSSGSLQLSPEHEQLLQKLRIAYFLSNLSGKTAFNPALDLNIWRPW</sequence>